<dbReference type="UniPathway" id="UPA00655">
    <property type="reaction ID" value="UER00711"/>
</dbReference>
<proteinExistence type="inferred from homology"/>
<dbReference type="Gene3D" id="3.90.226.10">
    <property type="entry name" value="2-enoyl-CoA Hydratase, Chain A, domain 1"/>
    <property type="match status" value="1"/>
</dbReference>
<keyword evidence="8" id="KW-0443">Lipid metabolism</keyword>
<dbReference type="GO" id="GO:0003989">
    <property type="term" value="F:acetyl-CoA carboxylase activity"/>
    <property type="evidence" value="ECO:0007669"/>
    <property type="project" value="InterPro"/>
</dbReference>
<evidence type="ECO:0000256" key="5">
    <source>
        <dbReference type="ARBA" id="ARBA00022741"/>
    </source>
</evidence>
<dbReference type="SUPFAM" id="SSF52096">
    <property type="entry name" value="ClpP/crotonase"/>
    <property type="match status" value="1"/>
</dbReference>
<dbReference type="NCBIfam" id="NF041504">
    <property type="entry name" value="AccA_sub"/>
    <property type="match status" value="1"/>
</dbReference>
<dbReference type="PANTHER" id="PTHR42853">
    <property type="entry name" value="ACETYL-COENZYME A CARBOXYLASE CARBOXYL TRANSFERASE SUBUNIT ALPHA"/>
    <property type="match status" value="1"/>
</dbReference>
<evidence type="ECO:0000256" key="9">
    <source>
        <dbReference type="ARBA" id="ARBA00023160"/>
    </source>
</evidence>
<keyword evidence="5" id="KW-0547">Nucleotide-binding</keyword>
<evidence type="ECO:0000259" key="11">
    <source>
        <dbReference type="PROSITE" id="PS50989"/>
    </source>
</evidence>
<name>A0A381ZT09_9ZZZZ</name>
<keyword evidence="9" id="KW-0275">Fatty acid biosynthesis</keyword>
<keyword evidence="6" id="KW-0276">Fatty acid metabolism</keyword>
<dbReference type="AlphaFoldDB" id="A0A381ZT09"/>
<dbReference type="InterPro" id="IPR001095">
    <property type="entry name" value="Acetyl_CoA_COase_a_su"/>
</dbReference>
<organism evidence="12">
    <name type="scientific">marine metagenome</name>
    <dbReference type="NCBI Taxonomy" id="408172"/>
    <lineage>
        <taxon>unclassified sequences</taxon>
        <taxon>metagenomes</taxon>
        <taxon>ecological metagenomes</taxon>
    </lineage>
</organism>
<feature type="domain" description="CoA carboxyltransferase C-terminal" evidence="11">
    <location>
        <begin position="36"/>
        <end position="293"/>
    </location>
</feature>
<comment type="catalytic activity">
    <reaction evidence="10">
        <text>N(6)-carboxybiotinyl-L-lysyl-[protein] + acetyl-CoA = N(6)-biotinyl-L-lysyl-[protein] + malonyl-CoA</text>
        <dbReference type="Rhea" id="RHEA:54728"/>
        <dbReference type="Rhea" id="RHEA-COMP:10505"/>
        <dbReference type="Rhea" id="RHEA-COMP:10506"/>
        <dbReference type="ChEBI" id="CHEBI:57288"/>
        <dbReference type="ChEBI" id="CHEBI:57384"/>
        <dbReference type="ChEBI" id="CHEBI:83144"/>
        <dbReference type="ChEBI" id="CHEBI:83145"/>
        <dbReference type="EC" id="2.1.3.15"/>
    </reaction>
</comment>
<dbReference type="PANTHER" id="PTHR42853:SF3">
    <property type="entry name" value="ACETYL-COENZYME A CARBOXYLASE CARBOXYL TRANSFERASE SUBUNIT ALPHA, CHLOROPLASTIC"/>
    <property type="match status" value="1"/>
</dbReference>
<sequence>MIGDYLDFEEPIAALERKIIDLQSSESVDKEGLSKEIKRLNDSIIKLTQKVYLNLTPWECVQVARHPQRPHFYDYIEGAFDGFVELHGDRQFGDDRALIGGLASIEEYSFILIGHEKGRTTEEKIKHNFGMPQPEGYRKAARLMYLAERFSIPVVTLVDTPGAYPGIDSEERGQSEAIAKNLSLMSTLKTPILVYVVGEGGSGGALAIAVGDHISMMQYSTYSVASPEACASIVWRDSKKAPEAAEAMQMDARSILKLDLIDEILEEPLGGAHRNSSSTFATLRKSIVSNLGKLKTFSLPTLVERRYKRLISYGSI</sequence>
<dbReference type="GO" id="GO:0006633">
    <property type="term" value="P:fatty acid biosynthetic process"/>
    <property type="evidence" value="ECO:0007669"/>
    <property type="project" value="UniProtKB-KW"/>
</dbReference>
<dbReference type="HAMAP" id="MF_00823">
    <property type="entry name" value="AcetylCoA_CT_alpha"/>
    <property type="match status" value="1"/>
</dbReference>
<evidence type="ECO:0000256" key="6">
    <source>
        <dbReference type="ARBA" id="ARBA00022832"/>
    </source>
</evidence>
<reference evidence="12" key="1">
    <citation type="submission" date="2018-05" db="EMBL/GenBank/DDBJ databases">
        <authorList>
            <person name="Lanie J.A."/>
            <person name="Ng W.-L."/>
            <person name="Kazmierczak K.M."/>
            <person name="Andrzejewski T.M."/>
            <person name="Davidsen T.M."/>
            <person name="Wayne K.J."/>
            <person name="Tettelin H."/>
            <person name="Glass J.I."/>
            <person name="Rusch D."/>
            <person name="Podicherti R."/>
            <person name="Tsui H.-C.T."/>
            <person name="Winkler M.E."/>
        </authorList>
    </citation>
    <scope>NUCLEOTIDE SEQUENCE</scope>
</reference>
<keyword evidence="4" id="KW-0808">Transferase</keyword>
<dbReference type="NCBIfam" id="NF004344">
    <property type="entry name" value="PRK05724.1"/>
    <property type="match status" value="1"/>
</dbReference>
<dbReference type="InterPro" id="IPR029045">
    <property type="entry name" value="ClpP/crotonase-like_dom_sf"/>
</dbReference>
<dbReference type="GO" id="GO:0005524">
    <property type="term" value="F:ATP binding"/>
    <property type="evidence" value="ECO:0007669"/>
    <property type="project" value="UniProtKB-KW"/>
</dbReference>
<evidence type="ECO:0000256" key="1">
    <source>
        <dbReference type="ARBA" id="ARBA00004956"/>
    </source>
</evidence>
<evidence type="ECO:0000256" key="3">
    <source>
        <dbReference type="ARBA" id="ARBA00022516"/>
    </source>
</evidence>
<evidence type="ECO:0000256" key="7">
    <source>
        <dbReference type="ARBA" id="ARBA00022840"/>
    </source>
</evidence>
<gene>
    <name evidence="12" type="ORF">METZ01_LOCUS144791</name>
</gene>
<dbReference type="EC" id="2.1.3.15" evidence="2"/>
<dbReference type="InterPro" id="IPR011763">
    <property type="entry name" value="COA_CT_C"/>
</dbReference>
<dbReference type="EMBL" id="UINC01022402">
    <property type="protein sequence ID" value="SVA91937.1"/>
    <property type="molecule type" value="Genomic_DNA"/>
</dbReference>
<comment type="pathway">
    <text evidence="1">Lipid metabolism; malonyl-CoA biosynthesis; malonyl-CoA from acetyl-CoA: step 1/1.</text>
</comment>
<dbReference type="NCBIfam" id="TIGR00513">
    <property type="entry name" value="accA"/>
    <property type="match status" value="1"/>
</dbReference>
<keyword evidence="3" id="KW-0444">Lipid biosynthesis</keyword>
<dbReference type="PRINTS" id="PR01069">
    <property type="entry name" value="ACCCTRFRASEA"/>
</dbReference>
<dbReference type="Pfam" id="PF03255">
    <property type="entry name" value="ACCA"/>
    <property type="match status" value="1"/>
</dbReference>
<evidence type="ECO:0000313" key="12">
    <source>
        <dbReference type="EMBL" id="SVA91937.1"/>
    </source>
</evidence>
<evidence type="ECO:0000256" key="10">
    <source>
        <dbReference type="ARBA" id="ARBA00049152"/>
    </source>
</evidence>
<accession>A0A381ZT09</accession>
<keyword evidence="7" id="KW-0067">ATP-binding</keyword>
<dbReference type="PROSITE" id="PS50989">
    <property type="entry name" value="COA_CT_CTER"/>
    <property type="match status" value="1"/>
</dbReference>
<evidence type="ECO:0000256" key="4">
    <source>
        <dbReference type="ARBA" id="ARBA00022679"/>
    </source>
</evidence>
<dbReference type="GO" id="GO:0016743">
    <property type="term" value="F:carboxyl- or carbamoyltransferase activity"/>
    <property type="evidence" value="ECO:0007669"/>
    <property type="project" value="InterPro"/>
</dbReference>
<protein>
    <recommendedName>
        <fullName evidence="2">acetyl-CoA carboxytransferase</fullName>
        <ecNumber evidence="2">2.1.3.15</ecNumber>
    </recommendedName>
</protein>
<evidence type="ECO:0000256" key="2">
    <source>
        <dbReference type="ARBA" id="ARBA00011883"/>
    </source>
</evidence>
<evidence type="ECO:0000256" key="8">
    <source>
        <dbReference type="ARBA" id="ARBA00023098"/>
    </source>
</evidence>
<dbReference type="GO" id="GO:2001295">
    <property type="term" value="P:malonyl-CoA biosynthetic process"/>
    <property type="evidence" value="ECO:0007669"/>
    <property type="project" value="UniProtKB-UniPathway"/>
</dbReference>
<dbReference type="GO" id="GO:0009317">
    <property type="term" value="C:acetyl-CoA carboxylase complex"/>
    <property type="evidence" value="ECO:0007669"/>
    <property type="project" value="InterPro"/>
</dbReference>